<dbReference type="GO" id="GO:0016020">
    <property type="term" value="C:membrane"/>
    <property type="evidence" value="ECO:0007669"/>
    <property type="project" value="UniProtKB-SubCell"/>
</dbReference>
<comment type="similarity">
    <text evidence="2">Belongs to the TrbI/VirB10 family.</text>
</comment>
<dbReference type="AlphaFoldDB" id="A0A010RPG3"/>
<feature type="compositionally biased region" description="Basic and acidic residues" evidence="6">
    <location>
        <begin position="72"/>
        <end position="95"/>
    </location>
</feature>
<dbReference type="RefSeq" id="WP_011117458.1">
    <property type="nucleotide sequence ID" value="NZ_AFOY02000029.1"/>
</dbReference>
<evidence type="ECO:0000256" key="5">
    <source>
        <dbReference type="ARBA" id="ARBA00023136"/>
    </source>
</evidence>
<comment type="subcellular location">
    <subcellularLocation>
        <location evidence="1">Membrane</location>
        <topology evidence="1">Single-pass membrane protein</topology>
    </subcellularLocation>
</comment>
<evidence type="ECO:0000256" key="3">
    <source>
        <dbReference type="ARBA" id="ARBA00022692"/>
    </source>
</evidence>
<evidence type="ECO:0000256" key="1">
    <source>
        <dbReference type="ARBA" id="ARBA00004167"/>
    </source>
</evidence>
<evidence type="ECO:0000256" key="2">
    <source>
        <dbReference type="ARBA" id="ARBA00010265"/>
    </source>
</evidence>
<dbReference type="Gene3D" id="2.40.128.260">
    <property type="entry name" value="Type IV secretion system, VirB10/TraB/TrbI"/>
    <property type="match status" value="1"/>
</dbReference>
<keyword evidence="5" id="KW-0472">Membrane</keyword>
<evidence type="ECO:0000256" key="4">
    <source>
        <dbReference type="ARBA" id="ARBA00022989"/>
    </source>
</evidence>
<name>A0A010RPG3_PSEFL</name>
<feature type="compositionally biased region" description="Basic and acidic residues" evidence="6">
    <location>
        <begin position="1"/>
        <end position="19"/>
    </location>
</feature>
<dbReference type="EMBL" id="AFOY02000029">
    <property type="protein sequence ID" value="EXF91014.1"/>
    <property type="molecule type" value="Genomic_DNA"/>
</dbReference>
<dbReference type="InterPro" id="IPR005498">
    <property type="entry name" value="T4SS_VirB10/TraB/TrbI"/>
</dbReference>
<evidence type="ECO:0000256" key="6">
    <source>
        <dbReference type="SAM" id="MobiDB-lite"/>
    </source>
</evidence>
<feature type="region of interest" description="Disordered" evidence="6">
    <location>
        <begin position="348"/>
        <end position="367"/>
    </location>
</feature>
<reference evidence="7 8" key="1">
    <citation type="journal article" date="2011" name="J. Bacteriol.">
        <title>Draft genome sequence of the polycyclic aromatic hydrocarbon-degrading, genetically engineered bioluminescent bioreporter Pseudomonas fluorescens HK44.</title>
        <authorList>
            <person name="Chauhan A."/>
            <person name="Layton A.C."/>
            <person name="Williams D.E."/>
            <person name="Smartt A.E."/>
            <person name="Ripp S."/>
            <person name="Karpinets T.V."/>
            <person name="Brown S.D."/>
            <person name="Sayler G.S."/>
        </authorList>
    </citation>
    <scope>NUCLEOTIDE SEQUENCE [LARGE SCALE GENOMIC DNA]</scope>
    <source>
        <strain evidence="7 8">HK44</strain>
        <plasmid evidence="7">pUTK21</plasmid>
    </source>
</reference>
<dbReference type="Proteomes" id="UP000022611">
    <property type="component" value="Unassembled WGS sequence"/>
</dbReference>
<dbReference type="CDD" id="cd16429">
    <property type="entry name" value="VirB10"/>
    <property type="match status" value="1"/>
</dbReference>
<keyword evidence="7" id="KW-0614">Plasmid</keyword>
<dbReference type="OrthoDB" id="9766860at2"/>
<evidence type="ECO:0000313" key="8">
    <source>
        <dbReference type="Proteomes" id="UP000022611"/>
    </source>
</evidence>
<proteinExistence type="inferred from homology"/>
<protein>
    <recommendedName>
        <fullName evidence="9">Mating pair formation protein</fullName>
    </recommendedName>
</protein>
<evidence type="ECO:0000313" key="7">
    <source>
        <dbReference type="EMBL" id="EXF91014.1"/>
    </source>
</evidence>
<keyword evidence="3" id="KW-0812">Transmembrane</keyword>
<organism evidence="7 8">
    <name type="scientific">Pseudomonas fluorescens HK44</name>
    <dbReference type="NCBI Taxonomy" id="1042209"/>
    <lineage>
        <taxon>Bacteria</taxon>
        <taxon>Pseudomonadati</taxon>
        <taxon>Pseudomonadota</taxon>
        <taxon>Gammaproteobacteria</taxon>
        <taxon>Pseudomonadales</taxon>
        <taxon>Pseudomonadaceae</taxon>
        <taxon>Pseudomonas</taxon>
    </lineage>
</organism>
<feature type="region of interest" description="Disordered" evidence="6">
    <location>
        <begin position="1"/>
        <end position="40"/>
    </location>
</feature>
<dbReference type="HOGENOM" id="CLU_041899_5_0_6"/>
<comment type="caution">
    <text evidence="7">The sequence shown here is derived from an EMBL/GenBank/DDBJ whole genome shotgun (WGS) entry which is preliminary data.</text>
</comment>
<dbReference type="InterPro" id="IPR042217">
    <property type="entry name" value="T4SS_VirB10/TrbI"/>
</dbReference>
<feature type="region of interest" description="Disordered" evidence="6">
    <location>
        <begin position="65"/>
        <end position="132"/>
    </location>
</feature>
<evidence type="ECO:0008006" key="9">
    <source>
        <dbReference type="Google" id="ProtNLM"/>
    </source>
</evidence>
<feature type="region of interest" description="Disordered" evidence="6">
    <location>
        <begin position="163"/>
        <end position="196"/>
    </location>
</feature>
<accession>A0A010RPG3</accession>
<geneLocation type="plasmid" evidence="7">
    <name>pUTK21</name>
</geneLocation>
<feature type="compositionally biased region" description="Polar residues" evidence="6">
    <location>
        <begin position="355"/>
        <end position="367"/>
    </location>
</feature>
<feature type="compositionally biased region" description="Polar residues" evidence="6">
    <location>
        <begin position="112"/>
        <end position="124"/>
    </location>
</feature>
<gene>
    <name evidence="7" type="ORF">HK44_029290</name>
</gene>
<keyword evidence="4" id="KW-1133">Transmembrane helix</keyword>
<dbReference type="Pfam" id="PF03743">
    <property type="entry name" value="TrbI"/>
    <property type="match status" value="1"/>
</dbReference>
<sequence length="427" mass="45538">MAKEPIKPTDQQADKTREEEMAEWNESQSNSMLKAGSGGKRSGVLMIGAAVVACGFVYWLKHDSGEPAAPAKNDEIVAAERRKVQDPTPKREAAKVKPVSNDGEPGAPADTPRSTAERQTNQEGLSEAEKQRQALEFQEEVARKKMLAARQRSAIFATAKDDGFAQGRDDQDPAQPPAGGSLLGGNSGNSGRVSRNANENFASSTYSTGVPVAKARALENLQYKVLQGAAIEATLQPRAQSQLPGQICVTTAQDVYAAEGRRVMIPWGSSVCGSYNASLSPGQERLFTVWNWLRMPKLPGRRAMEIALDSAGSDQLGSAGQGGVVDNHWAQIFGVAAAVSIIGAGASNSGVSSGDQENSASQYRTEVQQAAAESSQTILSRYANIQPTVTVPHGSRVVIYLQRDLDFTEQFAEEAKEADNGGVKFIN</sequence>
<dbReference type="PATRIC" id="fig|1042209.11.peg.57"/>